<dbReference type="Proteomes" id="UP001652700">
    <property type="component" value="Unplaced"/>
</dbReference>
<feature type="domain" description="Acyltransferase 3" evidence="2">
    <location>
        <begin position="231"/>
        <end position="590"/>
    </location>
</feature>
<feature type="transmembrane region" description="Helical" evidence="1">
    <location>
        <begin position="465"/>
        <end position="482"/>
    </location>
</feature>
<accession>A0ABM5JKF6</accession>
<reference evidence="3" key="1">
    <citation type="submission" date="2025-05" db="UniProtKB">
        <authorList>
            <consortium name="EnsemblMetazoa"/>
        </authorList>
    </citation>
    <scope>IDENTIFICATION</scope>
</reference>
<evidence type="ECO:0000256" key="1">
    <source>
        <dbReference type="SAM" id="Phobius"/>
    </source>
</evidence>
<evidence type="ECO:0000313" key="3">
    <source>
        <dbReference type="EnsemblMetazoa" id="XP_050498423.1"/>
    </source>
</evidence>
<dbReference type="EnsemblMetazoa" id="XM_050642466.1">
    <property type="protein sequence ID" value="XP_050498423.1"/>
    <property type="gene ID" value="LOC126879447"/>
</dbReference>
<dbReference type="PANTHER" id="PTHR11161">
    <property type="entry name" value="O-ACYLTRANSFERASE"/>
    <property type="match status" value="1"/>
</dbReference>
<feature type="transmembrane region" description="Helical" evidence="1">
    <location>
        <begin position="494"/>
        <end position="513"/>
    </location>
</feature>
<feature type="transmembrane region" description="Helical" evidence="1">
    <location>
        <begin position="232"/>
        <end position="252"/>
    </location>
</feature>
<feature type="transmembrane region" description="Helical" evidence="1">
    <location>
        <begin position="278"/>
        <end position="298"/>
    </location>
</feature>
<dbReference type="InterPro" id="IPR002656">
    <property type="entry name" value="Acyl_transf_3_dom"/>
</dbReference>
<dbReference type="Pfam" id="PF01757">
    <property type="entry name" value="Acyl_transf_3"/>
    <property type="match status" value="1"/>
</dbReference>
<keyword evidence="4" id="KW-1185">Reference proteome</keyword>
<sequence length="644" mass="74840">MVIFKNRGIIMNTKLYYILACLANYFLLCSTAVSDEEYGLMPDIFQVDDFDSCMMLKDRALYCEITYEFTPINPNNPPDIWKTIKEVSSSELHYRHDLLRLFVCVPKSCPMTKISNSTNEKLRKDLNDCIDERHRSLGFKGIVKINACKRVNPIYEVDTGDWLFAIAFFSYMGFVLLCTMLEYKNKEDEGFYKNTSTTGKIILSFSIMSNWNKLKTVPTGPKFERLRPVQGLRVYLSILVILVHTGLSQVAIPVTNTKFLENINDSPDFLNEIPKRGIFLLSFFFLMSAWMVIMPLLAKRDQNEDLSVKFVIHSIIKRYIRLLPTVAVIVGFYATWFRHIPFGPFFRGLCEESERCRQNWWPIFLFIQNHYDRYFMCHIVSWYLAVEMQYYIITLFLFTFILKRNISIPLTVGVLLTLNVIWDFLDHWRHGYPSILSGRPEEIYSIVFNQKPQWHDHFANYHGNASGYILGLGFGYVFYKYSNKPIFDTQWKKIVWAILSFGPVFLTTNLPLYYDVDATPAHSAVWVALTKPLFSLGMGFMVLGLAEGLGGPLRSILNWSPLYVLGKLSFCLYIGHTVYQNIRIGLMRTPEYPSYFNLVKYLSSDVLIGFLGALWLSLFFEMPFNELVNRLSKGSKRPVEKKES</sequence>
<organism evidence="3 4">
    <name type="scientific">Diabrotica virgifera virgifera</name>
    <name type="common">western corn rootworm</name>
    <dbReference type="NCBI Taxonomy" id="50390"/>
    <lineage>
        <taxon>Eukaryota</taxon>
        <taxon>Metazoa</taxon>
        <taxon>Ecdysozoa</taxon>
        <taxon>Arthropoda</taxon>
        <taxon>Hexapoda</taxon>
        <taxon>Insecta</taxon>
        <taxon>Pterygota</taxon>
        <taxon>Neoptera</taxon>
        <taxon>Endopterygota</taxon>
        <taxon>Coleoptera</taxon>
        <taxon>Polyphaga</taxon>
        <taxon>Cucujiformia</taxon>
        <taxon>Chrysomeloidea</taxon>
        <taxon>Chrysomelidae</taxon>
        <taxon>Galerucinae</taxon>
        <taxon>Diabroticina</taxon>
        <taxon>Diabroticites</taxon>
        <taxon>Diabrotica</taxon>
    </lineage>
</organism>
<feature type="transmembrane region" description="Helical" evidence="1">
    <location>
        <begin position="15"/>
        <end position="33"/>
    </location>
</feature>
<feature type="transmembrane region" description="Helical" evidence="1">
    <location>
        <begin position="533"/>
        <end position="550"/>
    </location>
</feature>
<feature type="transmembrane region" description="Helical" evidence="1">
    <location>
        <begin position="562"/>
        <end position="579"/>
    </location>
</feature>
<feature type="transmembrane region" description="Helical" evidence="1">
    <location>
        <begin position="380"/>
        <end position="401"/>
    </location>
</feature>
<feature type="transmembrane region" description="Helical" evidence="1">
    <location>
        <begin position="319"/>
        <end position="337"/>
    </location>
</feature>
<dbReference type="PANTHER" id="PTHR11161:SF72">
    <property type="entry name" value="FI21449P1"/>
    <property type="match status" value="1"/>
</dbReference>
<keyword evidence="1" id="KW-0472">Membrane</keyword>
<feature type="transmembrane region" description="Helical" evidence="1">
    <location>
        <begin position="162"/>
        <end position="183"/>
    </location>
</feature>
<keyword evidence="1" id="KW-0812">Transmembrane</keyword>
<dbReference type="RefSeq" id="XP_050498423.1">
    <property type="nucleotide sequence ID" value="XM_050642466.1"/>
</dbReference>
<protein>
    <recommendedName>
        <fullName evidence="2">Acyltransferase 3 domain-containing protein</fullName>
    </recommendedName>
</protein>
<evidence type="ECO:0000313" key="4">
    <source>
        <dbReference type="Proteomes" id="UP001652700"/>
    </source>
</evidence>
<feature type="transmembrane region" description="Helical" evidence="1">
    <location>
        <begin position="599"/>
        <end position="620"/>
    </location>
</feature>
<dbReference type="InterPro" id="IPR052728">
    <property type="entry name" value="O2_lipid_transport_reg"/>
</dbReference>
<evidence type="ECO:0000259" key="2">
    <source>
        <dbReference type="Pfam" id="PF01757"/>
    </source>
</evidence>
<name>A0ABM5JKF6_DIAVI</name>
<keyword evidence="1" id="KW-1133">Transmembrane helix</keyword>
<feature type="transmembrane region" description="Helical" evidence="1">
    <location>
        <begin position="408"/>
        <end position="425"/>
    </location>
</feature>
<proteinExistence type="predicted"/>
<dbReference type="GeneID" id="126879447"/>